<dbReference type="InterPro" id="IPR021109">
    <property type="entry name" value="Peptidase_aspartic_dom_sf"/>
</dbReference>
<dbReference type="Proteomes" id="UP001160148">
    <property type="component" value="Unassembled WGS sequence"/>
</dbReference>
<proteinExistence type="predicted"/>
<comment type="caution">
    <text evidence="1">The sequence shown here is derived from an EMBL/GenBank/DDBJ whole genome shotgun (WGS) entry which is preliminary data.</text>
</comment>
<gene>
    <name evidence="1" type="ORF">MEUPH1_LOCUS27367</name>
</gene>
<name>A0AAV0XZT3_9HEMI</name>
<evidence type="ECO:0000313" key="1">
    <source>
        <dbReference type="EMBL" id="CAI6373648.1"/>
    </source>
</evidence>
<dbReference type="EMBL" id="CARXXK010001107">
    <property type="protein sequence ID" value="CAI6373648.1"/>
    <property type="molecule type" value="Genomic_DNA"/>
</dbReference>
<dbReference type="Pfam" id="PF13975">
    <property type="entry name" value="gag-asp_proteas"/>
    <property type="match status" value="1"/>
</dbReference>
<dbReference type="PROSITE" id="PS00141">
    <property type="entry name" value="ASP_PROTEASE"/>
    <property type="match status" value="1"/>
</dbReference>
<organism evidence="1 2">
    <name type="scientific">Macrosiphum euphorbiae</name>
    <name type="common">potato aphid</name>
    <dbReference type="NCBI Taxonomy" id="13131"/>
    <lineage>
        <taxon>Eukaryota</taxon>
        <taxon>Metazoa</taxon>
        <taxon>Ecdysozoa</taxon>
        <taxon>Arthropoda</taxon>
        <taxon>Hexapoda</taxon>
        <taxon>Insecta</taxon>
        <taxon>Pterygota</taxon>
        <taxon>Neoptera</taxon>
        <taxon>Paraneoptera</taxon>
        <taxon>Hemiptera</taxon>
        <taxon>Sternorrhyncha</taxon>
        <taxon>Aphidomorpha</taxon>
        <taxon>Aphidoidea</taxon>
        <taxon>Aphididae</taxon>
        <taxon>Macrosiphini</taxon>
        <taxon>Macrosiphum</taxon>
    </lineage>
</organism>
<sequence>MHVSHEVDIRLSPDNFMKNPNFDALKNSNENNAEQISSCTENVNEVPIPAIRLEVVGFINNKETPFILDSGATISVINIEQVQIKNAFIDTKNVRVHTAYGSILKVEGKIDINILFHNLIFPIQFVLVSNLAGPALLGTDF</sequence>
<keyword evidence="2" id="KW-1185">Reference proteome</keyword>
<evidence type="ECO:0008006" key="3">
    <source>
        <dbReference type="Google" id="ProtNLM"/>
    </source>
</evidence>
<evidence type="ECO:0000313" key="2">
    <source>
        <dbReference type="Proteomes" id="UP001160148"/>
    </source>
</evidence>
<dbReference type="InterPro" id="IPR001969">
    <property type="entry name" value="Aspartic_peptidase_AS"/>
</dbReference>
<dbReference type="CDD" id="cd00303">
    <property type="entry name" value="retropepsin_like"/>
    <property type="match status" value="1"/>
</dbReference>
<dbReference type="Gene3D" id="2.40.70.10">
    <property type="entry name" value="Acid Proteases"/>
    <property type="match status" value="1"/>
</dbReference>
<accession>A0AAV0XZT3</accession>
<dbReference type="AlphaFoldDB" id="A0AAV0XZT3"/>
<dbReference type="GO" id="GO:0006508">
    <property type="term" value="P:proteolysis"/>
    <property type="evidence" value="ECO:0007669"/>
    <property type="project" value="InterPro"/>
</dbReference>
<reference evidence="1 2" key="1">
    <citation type="submission" date="2023-01" db="EMBL/GenBank/DDBJ databases">
        <authorList>
            <person name="Whitehead M."/>
        </authorList>
    </citation>
    <scope>NUCLEOTIDE SEQUENCE [LARGE SCALE GENOMIC DNA]</scope>
</reference>
<protein>
    <recommendedName>
        <fullName evidence="3">Retropepsins domain-containing protein</fullName>
    </recommendedName>
</protein>
<dbReference type="GO" id="GO:0004190">
    <property type="term" value="F:aspartic-type endopeptidase activity"/>
    <property type="evidence" value="ECO:0007669"/>
    <property type="project" value="InterPro"/>
</dbReference>
<dbReference type="SUPFAM" id="SSF50630">
    <property type="entry name" value="Acid proteases"/>
    <property type="match status" value="1"/>
</dbReference>